<dbReference type="EMBL" id="JANBPG010002380">
    <property type="protein sequence ID" value="KAJ1885993.1"/>
    <property type="molecule type" value="Genomic_DNA"/>
</dbReference>
<dbReference type="Proteomes" id="UP001150581">
    <property type="component" value="Unassembled WGS sequence"/>
</dbReference>
<evidence type="ECO:0000313" key="1">
    <source>
        <dbReference type="EMBL" id="KAJ1885993.1"/>
    </source>
</evidence>
<proteinExistence type="predicted"/>
<keyword evidence="2" id="KW-1185">Reference proteome</keyword>
<reference evidence="1" key="1">
    <citation type="submission" date="2022-07" db="EMBL/GenBank/DDBJ databases">
        <title>Phylogenomic reconstructions and comparative analyses of Kickxellomycotina fungi.</title>
        <authorList>
            <person name="Reynolds N.K."/>
            <person name="Stajich J.E."/>
            <person name="Barry K."/>
            <person name="Grigoriev I.V."/>
            <person name="Crous P."/>
            <person name="Smith M.E."/>
        </authorList>
    </citation>
    <scope>NUCLEOTIDE SEQUENCE</scope>
    <source>
        <strain evidence="1">Benny 63K</strain>
    </source>
</reference>
<gene>
    <name evidence="1" type="ORF">LPJ66_009848</name>
</gene>
<accession>A0ACC1I245</accession>
<sequence length="258" mass="26736">MLSRLLGKNVLITGASSGIGEACAYQFAAAGANVILTARRKDRLAEVQQKIHAAWPSVQVHTAGLDVQSSHAVDQAISSIPEALSSIDILVNNAGLAMGVDHVSDVADSAIDAMVDTNVKGLLYVTRAVVRGMKARGSGHVIMMGSIAGMAGYQGGSVYCATKSAVHAISEALRAETIGVPIRVTDVRPGMVETEFSVVRFGGDRGRAGEVYRGIEPMTAGDVAESVVFAASRHPRCVVADVVLLASGQASATLAHRS</sequence>
<evidence type="ECO:0000313" key="2">
    <source>
        <dbReference type="Proteomes" id="UP001150581"/>
    </source>
</evidence>
<comment type="caution">
    <text evidence="1">The sequence shown here is derived from an EMBL/GenBank/DDBJ whole genome shotgun (WGS) entry which is preliminary data.</text>
</comment>
<protein>
    <submittedName>
        <fullName evidence="1">Uncharacterized protein</fullName>
    </submittedName>
</protein>
<organism evidence="1 2">
    <name type="scientific">Kickxella alabastrina</name>
    <dbReference type="NCBI Taxonomy" id="61397"/>
    <lineage>
        <taxon>Eukaryota</taxon>
        <taxon>Fungi</taxon>
        <taxon>Fungi incertae sedis</taxon>
        <taxon>Zoopagomycota</taxon>
        <taxon>Kickxellomycotina</taxon>
        <taxon>Kickxellomycetes</taxon>
        <taxon>Kickxellales</taxon>
        <taxon>Kickxellaceae</taxon>
        <taxon>Kickxella</taxon>
    </lineage>
</organism>
<name>A0ACC1I245_9FUNG</name>